<comment type="similarity">
    <text evidence="2">Belongs to the ABC transporter superfamily. ABCC family. Conjugate transporter (TC 3.A.1.208) subfamily.</text>
</comment>
<keyword evidence="8 12" id="KW-1133">Transmembrane helix</keyword>
<dbReference type="InterPro" id="IPR036640">
    <property type="entry name" value="ABC1_TM_sf"/>
</dbReference>
<dbReference type="CDD" id="cd03250">
    <property type="entry name" value="ABCC_MRP_domain1"/>
    <property type="match status" value="1"/>
</dbReference>
<dbReference type="Gene3D" id="1.20.1560.10">
    <property type="entry name" value="ABC transporter type 1, transmembrane domain"/>
    <property type="match status" value="2"/>
</dbReference>
<dbReference type="Proteomes" id="UP000054266">
    <property type="component" value="Unassembled WGS sequence"/>
</dbReference>
<dbReference type="InterPro" id="IPR044746">
    <property type="entry name" value="ABCC_6TM_D1"/>
</dbReference>
<dbReference type="GO" id="GO:0016887">
    <property type="term" value="F:ATP hydrolysis activity"/>
    <property type="evidence" value="ECO:0007669"/>
    <property type="project" value="InterPro"/>
</dbReference>
<feature type="transmembrane region" description="Helical" evidence="12">
    <location>
        <begin position="944"/>
        <end position="968"/>
    </location>
</feature>
<evidence type="ECO:0000256" key="10">
    <source>
        <dbReference type="ARBA" id="ARBA00023180"/>
    </source>
</evidence>
<feature type="transmembrane region" description="Helical" evidence="12">
    <location>
        <begin position="34"/>
        <end position="56"/>
    </location>
</feature>
<sequence length="1470" mass="163559">MAYLVSNSSDSLFGPGYDGPFRKFDFTLLFEDTILTIVPATLFLIAASVRAIWLTSKPNKVTTSLSRLTKLGLLSAFVTIQLTVLLARATNLEVATKASVSAAALDFAAASVLFVLSCFEHSRSVTPSTVIGLYLIISLPFDATRLRTFYLLRGYVAKSIANLLSLSLAIKLGVLLTEAVEKRRILLEPYRDLPPEATSGIYNKSVFWWLNPLLRVGFGKTLKVDDLYNLDEDLASANVEHRFRRAWATVKDPHRFSLLLTSVYVLRWQLLISACPRVLLIAARYAQPFLVQDTIQYIGNRHTQTASTGWGLVASFFLVYFTTAILSAAYQHLLNRCVTQVRAGMVSLLFHKTLELSIVSADPSASLTLMSADVQRIVDPLVLLHDTWGGMVELGLAMFLLYRNLGGGAVLAPAVVYVISILATCWVIRVIAGFQKRWFTAIQTRISFTSALLHSMKNVKLLGMSSIVQDRTQGLREKEINECKRYRLVNNFQIVTQNAHTVFAPFATFLLYYIRSRNSGNVLDLSASFSILTIFRLVEDPFNTLLWSCPQLASSLACFERIQQYLLSSSRHDNRLSLRPVYDLDEDWGIRSAREESISMTQLGTDKASHEEVLTLKNCSFGWKEEMGPVVHDVDLALRAGWITMVIGPVGCGKSTLLKGILSETPLSRGFVYLRNQSIAFADQEPWIQNGTIRDAIRGPGARDIPYDNDPWYEEVISCCGMTEDITLFPKGDRTLIGSKGISLSGGQKQRLALARAVYSKAQILILDDVFSGLDNDTEELIFRKLFGRSGPLKRLRTTVILVSHAVHRLPYADLIVSLDPDGRVTEQGSYADLVNQQGYVHSLDVRFKEAPDRGMEEEAGLEAEAANSDRSFPAADSIREDSGATDSSMRRTGEWTTYKHWLRSCGYVSSALSILWAVFWVIAAQAPGVLVKFFGHSSEQAMTFIIIFGAACAMSAAAIGLLAYQIFMDMVPKSSSNLHLNLLEAVVNAPLSFFTRTDIGSITNRFSQDMALVDSELPASYTDFILSFINCGVGLALMAASGTAYFTATIPVVLAALYGIQKYYLRTSRQLRILDLEEKAPLYTLFGETAAGLASVRAFGWTEKLAQRNLELLDRSQRPFYLLWCIQRWLGIVLDLLVTVLITILMVIIVVKRQSIEPGLVGLGLLSTVNLSSSLTNLVRQWTMLETSIGAISRLREFTKSTESEHKSWEVEAVSPQWPEKGRVDFTRFEASYSADSVLVLKNVDLDIHHGEKVGICGRSGAGKSSVLGSLFHLLEFRNGQIQIDGVDISRIPRETLRGRLNVIPQEPWWITTESVRFNMDPWTATDTELQTSSDCHDRDELFISTLAQCQIWSVIQEKGGLDAIMTPEFLSHGQRQLFCLARALVRKSKVVVLDEISASVDVKTDELMQRIIREEFPDCTLVAVAHRLNTIVDFDRVVVLGKGEIVEVGEPSELLQKQGSAFKGLYES</sequence>
<feature type="domain" description="ABC transmembrane type-1" evidence="14">
    <location>
        <begin position="278"/>
        <end position="554"/>
    </location>
</feature>
<dbReference type="PROSITE" id="PS50893">
    <property type="entry name" value="ABC_TRANSPORTER_2"/>
    <property type="match status" value="2"/>
</dbReference>
<feature type="compositionally biased region" description="Basic and acidic residues" evidence="11">
    <location>
        <begin position="878"/>
        <end position="890"/>
    </location>
</feature>
<dbReference type="InterPro" id="IPR056227">
    <property type="entry name" value="TMD0_ABC"/>
</dbReference>
<evidence type="ECO:0000256" key="5">
    <source>
        <dbReference type="ARBA" id="ARBA00022692"/>
    </source>
</evidence>
<evidence type="ECO:0000256" key="11">
    <source>
        <dbReference type="SAM" id="MobiDB-lite"/>
    </source>
</evidence>
<dbReference type="SMART" id="SM00382">
    <property type="entry name" value="AAA"/>
    <property type="match status" value="2"/>
</dbReference>
<evidence type="ECO:0000259" key="13">
    <source>
        <dbReference type="PROSITE" id="PS50893"/>
    </source>
</evidence>
<feature type="transmembrane region" description="Helical" evidence="12">
    <location>
        <begin position="908"/>
        <end position="932"/>
    </location>
</feature>
<dbReference type="PANTHER" id="PTHR24223:SF399">
    <property type="entry name" value="ABC TRANSPORTER ATNG"/>
    <property type="match status" value="1"/>
</dbReference>
<dbReference type="Pfam" id="PF00005">
    <property type="entry name" value="ABC_tran"/>
    <property type="match status" value="2"/>
</dbReference>
<evidence type="ECO:0000256" key="9">
    <source>
        <dbReference type="ARBA" id="ARBA00023136"/>
    </source>
</evidence>
<dbReference type="InterPro" id="IPR003593">
    <property type="entry name" value="AAA+_ATPase"/>
</dbReference>
<keyword evidence="16" id="KW-1185">Reference proteome</keyword>
<evidence type="ECO:0000259" key="14">
    <source>
        <dbReference type="PROSITE" id="PS50929"/>
    </source>
</evidence>
<dbReference type="CDD" id="cd18579">
    <property type="entry name" value="ABC_6TM_ABCC_D1"/>
    <property type="match status" value="1"/>
</dbReference>
<keyword evidence="5 12" id="KW-0812">Transmembrane</keyword>
<evidence type="ECO:0000256" key="7">
    <source>
        <dbReference type="ARBA" id="ARBA00022840"/>
    </source>
</evidence>
<dbReference type="HOGENOM" id="CLU_000604_27_5_1"/>
<dbReference type="CDD" id="cd18580">
    <property type="entry name" value="ABC_6TM_ABCC_D2"/>
    <property type="match status" value="1"/>
</dbReference>
<gene>
    <name evidence="15" type="ORF">PV04_05231</name>
</gene>
<dbReference type="InterPro" id="IPR003439">
    <property type="entry name" value="ABC_transporter-like_ATP-bd"/>
</dbReference>
<organism evidence="15 16">
    <name type="scientific">Phialophora macrospora</name>
    <dbReference type="NCBI Taxonomy" id="1851006"/>
    <lineage>
        <taxon>Eukaryota</taxon>
        <taxon>Fungi</taxon>
        <taxon>Dikarya</taxon>
        <taxon>Ascomycota</taxon>
        <taxon>Pezizomycotina</taxon>
        <taxon>Eurotiomycetes</taxon>
        <taxon>Chaetothyriomycetidae</taxon>
        <taxon>Chaetothyriales</taxon>
        <taxon>Herpotrichiellaceae</taxon>
        <taxon>Phialophora</taxon>
    </lineage>
</organism>
<dbReference type="InterPro" id="IPR017871">
    <property type="entry name" value="ABC_transporter-like_CS"/>
</dbReference>
<dbReference type="Pfam" id="PF24357">
    <property type="entry name" value="TMD0_ABC"/>
    <property type="match status" value="1"/>
</dbReference>
<dbReference type="PROSITE" id="PS00211">
    <property type="entry name" value="ABC_TRANSPORTER_1"/>
    <property type="match status" value="2"/>
</dbReference>
<dbReference type="GO" id="GO:0005524">
    <property type="term" value="F:ATP binding"/>
    <property type="evidence" value="ECO:0007669"/>
    <property type="project" value="UniProtKB-KW"/>
</dbReference>
<evidence type="ECO:0000256" key="8">
    <source>
        <dbReference type="ARBA" id="ARBA00022989"/>
    </source>
</evidence>
<feature type="domain" description="ABC transporter" evidence="13">
    <location>
        <begin position="614"/>
        <end position="847"/>
    </location>
</feature>
<dbReference type="GO" id="GO:0005886">
    <property type="term" value="C:plasma membrane"/>
    <property type="evidence" value="ECO:0007669"/>
    <property type="project" value="UniProtKB-SubCell"/>
</dbReference>
<feature type="transmembrane region" description="Helical" evidence="12">
    <location>
        <begin position="405"/>
        <end position="428"/>
    </location>
</feature>
<dbReference type="CDD" id="cd03244">
    <property type="entry name" value="ABCC_MRP_domain2"/>
    <property type="match status" value="1"/>
</dbReference>
<dbReference type="FunFam" id="1.20.1560.10:FF:000066">
    <property type="entry name" value="ABC multidrug transporter (Eurofung)"/>
    <property type="match status" value="1"/>
</dbReference>
<protein>
    <recommendedName>
        <fullName evidence="17">ABC transporter</fullName>
    </recommendedName>
</protein>
<accession>A0A0D2GB91</accession>
<dbReference type="STRING" id="5601.A0A0D2GB91"/>
<dbReference type="InterPro" id="IPR011527">
    <property type="entry name" value="ABC1_TM_dom"/>
</dbReference>
<evidence type="ECO:0000313" key="16">
    <source>
        <dbReference type="Proteomes" id="UP000054266"/>
    </source>
</evidence>
<proteinExistence type="inferred from homology"/>
<feature type="transmembrane region" description="Helical" evidence="12">
    <location>
        <begin position="1122"/>
        <end position="1152"/>
    </location>
</feature>
<evidence type="ECO:0000313" key="15">
    <source>
        <dbReference type="EMBL" id="KIW69349.1"/>
    </source>
</evidence>
<evidence type="ECO:0000256" key="2">
    <source>
        <dbReference type="ARBA" id="ARBA00009726"/>
    </source>
</evidence>
<dbReference type="InterPro" id="IPR027417">
    <property type="entry name" value="P-loop_NTPase"/>
</dbReference>
<feature type="domain" description="ABC transporter" evidence="13">
    <location>
        <begin position="1225"/>
        <end position="1469"/>
    </location>
</feature>
<keyword evidence="6" id="KW-0547">Nucleotide-binding</keyword>
<evidence type="ECO:0000256" key="6">
    <source>
        <dbReference type="ARBA" id="ARBA00022741"/>
    </source>
</evidence>
<feature type="transmembrane region" description="Helical" evidence="12">
    <location>
        <begin position="68"/>
        <end position="87"/>
    </location>
</feature>
<dbReference type="EMBL" id="KN846958">
    <property type="protein sequence ID" value="KIW69349.1"/>
    <property type="molecule type" value="Genomic_DNA"/>
</dbReference>
<name>A0A0D2GB91_9EURO</name>
<keyword evidence="10" id="KW-0325">Glycoprotein</keyword>
<reference evidence="15 16" key="1">
    <citation type="submission" date="2015-01" db="EMBL/GenBank/DDBJ databases">
        <title>The Genome Sequence of Capronia semiimmersa CBS27337.</title>
        <authorList>
            <consortium name="The Broad Institute Genomics Platform"/>
            <person name="Cuomo C."/>
            <person name="de Hoog S."/>
            <person name="Gorbushina A."/>
            <person name="Stielow B."/>
            <person name="Teixiera M."/>
            <person name="Abouelleil A."/>
            <person name="Chapman S.B."/>
            <person name="Priest M."/>
            <person name="Young S.K."/>
            <person name="Wortman J."/>
            <person name="Nusbaum C."/>
            <person name="Birren B."/>
        </authorList>
    </citation>
    <scope>NUCLEOTIDE SEQUENCE [LARGE SCALE GENOMIC DNA]</scope>
    <source>
        <strain evidence="15 16">CBS 27337</strain>
    </source>
</reference>
<dbReference type="FunFam" id="1.20.1560.10:FF:000055">
    <property type="entry name" value="ABC multidrug transporter (Eurofung)"/>
    <property type="match status" value="1"/>
</dbReference>
<dbReference type="PROSITE" id="PS50929">
    <property type="entry name" value="ABC_TM1F"/>
    <property type="match status" value="2"/>
</dbReference>
<dbReference type="SUPFAM" id="SSF52540">
    <property type="entry name" value="P-loop containing nucleoside triphosphate hydrolases"/>
    <property type="match status" value="2"/>
</dbReference>
<dbReference type="InterPro" id="IPR050173">
    <property type="entry name" value="ABC_transporter_C-like"/>
</dbReference>
<keyword evidence="3" id="KW-0813">Transport</keyword>
<keyword evidence="4" id="KW-1003">Cell membrane</keyword>
<feature type="transmembrane region" description="Helical" evidence="12">
    <location>
        <begin position="1028"/>
        <end position="1061"/>
    </location>
</feature>
<comment type="subcellular location">
    <subcellularLocation>
        <location evidence="1">Cell membrane</location>
        <topology evidence="1">Multi-pass membrane protein</topology>
    </subcellularLocation>
</comment>
<dbReference type="FunFam" id="3.40.50.300:FF:000838">
    <property type="entry name" value="ABC multidrug transporter (Eurofung)"/>
    <property type="match status" value="1"/>
</dbReference>
<evidence type="ECO:0000256" key="1">
    <source>
        <dbReference type="ARBA" id="ARBA00004651"/>
    </source>
</evidence>
<dbReference type="PANTHER" id="PTHR24223">
    <property type="entry name" value="ATP-BINDING CASSETTE SUB-FAMILY C"/>
    <property type="match status" value="1"/>
</dbReference>
<evidence type="ECO:0000256" key="3">
    <source>
        <dbReference type="ARBA" id="ARBA00022448"/>
    </source>
</evidence>
<feature type="transmembrane region" description="Helical" evidence="12">
    <location>
        <begin position="310"/>
        <end position="330"/>
    </location>
</feature>
<evidence type="ECO:0008006" key="17">
    <source>
        <dbReference type="Google" id="ProtNLM"/>
    </source>
</evidence>
<dbReference type="Gene3D" id="3.40.50.300">
    <property type="entry name" value="P-loop containing nucleotide triphosphate hydrolases"/>
    <property type="match status" value="2"/>
</dbReference>
<evidence type="ECO:0000256" key="4">
    <source>
        <dbReference type="ARBA" id="ARBA00022475"/>
    </source>
</evidence>
<feature type="domain" description="ABC transmembrane type-1" evidence="14">
    <location>
        <begin position="912"/>
        <end position="1188"/>
    </location>
</feature>
<keyword evidence="7" id="KW-0067">ATP-binding</keyword>
<evidence type="ECO:0000256" key="12">
    <source>
        <dbReference type="SAM" id="Phobius"/>
    </source>
</evidence>
<feature type="region of interest" description="Disordered" evidence="11">
    <location>
        <begin position="857"/>
        <end position="890"/>
    </location>
</feature>
<dbReference type="SUPFAM" id="SSF90123">
    <property type="entry name" value="ABC transporter transmembrane region"/>
    <property type="match status" value="2"/>
</dbReference>
<dbReference type="InterPro" id="IPR044726">
    <property type="entry name" value="ABCC_6TM_D2"/>
</dbReference>
<dbReference type="GO" id="GO:0140359">
    <property type="term" value="F:ABC-type transporter activity"/>
    <property type="evidence" value="ECO:0007669"/>
    <property type="project" value="InterPro"/>
</dbReference>
<dbReference type="Pfam" id="PF00664">
    <property type="entry name" value="ABC_membrane"/>
    <property type="match status" value="2"/>
</dbReference>
<keyword evidence="9 12" id="KW-0472">Membrane</keyword>
<feature type="transmembrane region" description="Helical" evidence="12">
    <location>
        <begin position="99"/>
        <end position="119"/>
    </location>
</feature>